<keyword evidence="2" id="KW-1185">Reference proteome</keyword>
<accession>A0A916XQF1</accession>
<organism evidence="1 2">
    <name type="scientific">Undibacterium terreum</name>
    <dbReference type="NCBI Taxonomy" id="1224302"/>
    <lineage>
        <taxon>Bacteria</taxon>
        <taxon>Pseudomonadati</taxon>
        <taxon>Pseudomonadota</taxon>
        <taxon>Betaproteobacteria</taxon>
        <taxon>Burkholderiales</taxon>
        <taxon>Oxalobacteraceae</taxon>
        <taxon>Undibacterium</taxon>
    </lineage>
</organism>
<comment type="caution">
    <text evidence="1">The sequence shown here is derived from an EMBL/GenBank/DDBJ whole genome shotgun (WGS) entry which is preliminary data.</text>
</comment>
<proteinExistence type="predicted"/>
<reference evidence="1" key="1">
    <citation type="journal article" date="2014" name="Int. J. Syst. Evol. Microbiol.">
        <title>Complete genome sequence of Corynebacterium casei LMG S-19264T (=DSM 44701T), isolated from a smear-ripened cheese.</title>
        <authorList>
            <consortium name="US DOE Joint Genome Institute (JGI-PGF)"/>
            <person name="Walter F."/>
            <person name="Albersmeier A."/>
            <person name="Kalinowski J."/>
            <person name="Ruckert C."/>
        </authorList>
    </citation>
    <scope>NUCLEOTIDE SEQUENCE</scope>
    <source>
        <strain evidence="1">CGMCC 1.10998</strain>
    </source>
</reference>
<evidence type="ECO:0000313" key="1">
    <source>
        <dbReference type="EMBL" id="GGC95072.1"/>
    </source>
</evidence>
<evidence type="ECO:0000313" key="2">
    <source>
        <dbReference type="Proteomes" id="UP000637423"/>
    </source>
</evidence>
<dbReference type="AlphaFoldDB" id="A0A916XQF1"/>
<sequence>MRSTKASYAISRLKDRSDNAPYSMVTMADGRFYLVLANGDADPQKLNEPMELDEFVRFVNSLGKQTPKKISKLDVAFEAKLRKKSD</sequence>
<dbReference type="RefSeq" id="WP_188568678.1">
    <property type="nucleotide sequence ID" value="NZ_BMED01000006.1"/>
</dbReference>
<protein>
    <submittedName>
        <fullName evidence="1">Uncharacterized protein</fullName>
    </submittedName>
</protein>
<gene>
    <name evidence="1" type="ORF">GCM10011396_48010</name>
</gene>
<reference evidence="1" key="2">
    <citation type="submission" date="2020-09" db="EMBL/GenBank/DDBJ databases">
        <authorList>
            <person name="Sun Q."/>
            <person name="Zhou Y."/>
        </authorList>
    </citation>
    <scope>NUCLEOTIDE SEQUENCE</scope>
    <source>
        <strain evidence="1">CGMCC 1.10998</strain>
    </source>
</reference>
<dbReference type="EMBL" id="BMED01000006">
    <property type="protein sequence ID" value="GGC95072.1"/>
    <property type="molecule type" value="Genomic_DNA"/>
</dbReference>
<dbReference type="Proteomes" id="UP000637423">
    <property type="component" value="Unassembled WGS sequence"/>
</dbReference>
<name>A0A916XQF1_9BURK</name>